<accession>A0A2P2NZ35</accession>
<dbReference type="AlphaFoldDB" id="A0A2P2NZ35"/>
<name>A0A2P2NZ35_RHIMU</name>
<evidence type="ECO:0000313" key="1">
    <source>
        <dbReference type="EMBL" id="MBX47714.1"/>
    </source>
</evidence>
<protein>
    <submittedName>
        <fullName evidence="1">Uncharacterized protein</fullName>
    </submittedName>
</protein>
<proteinExistence type="predicted"/>
<dbReference type="EMBL" id="GGEC01067230">
    <property type="protein sequence ID" value="MBX47714.1"/>
    <property type="molecule type" value="Transcribed_RNA"/>
</dbReference>
<organism evidence="1">
    <name type="scientific">Rhizophora mucronata</name>
    <name type="common">Asiatic mangrove</name>
    <dbReference type="NCBI Taxonomy" id="61149"/>
    <lineage>
        <taxon>Eukaryota</taxon>
        <taxon>Viridiplantae</taxon>
        <taxon>Streptophyta</taxon>
        <taxon>Embryophyta</taxon>
        <taxon>Tracheophyta</taxon>
        <taxon>Spermatophyta</taxon>
        <taxon>Magnoliopsida</taxon>
        <taxon>eudicotyledons</taxon>
        <taxon>Gunneridae</taxon>
        <taxon>Pentapetalae</taxon>
        <taxon>rosids</taxon>
        <taxon>fabids</taxon>
        <taxon>Malpighiales</taxon>
        <taxon>Rhizophoraceae</taxon>
        <taxon>Rhizophora</taxon>
    </lineage>
</organism>
<reference evidence="1" key="1">
    <citation type="submission" date="2018-02" db="EMBL/GenBank/DDBJ databases">
        <title>Rhizophora mucronata_Transcriptome.</title>
        <authorList>
            <person name="Meera S.P."/>
            <person name="Sreeshan A."/>
            <person name="Augustine A."/>
        </authorList>
    </citation>
    <scope>NUCLEOTIDE SEQUENCE</scope>
    <source>
        <tissue evidence="1">Leaf</tissue>
    </source>
</reference>
<sequence length="20" mass="2294">MLVKYSGFCVVFAYSLYLCS</sequence>